<dbReference type="InterPro" id="IPR000787">
    <property type="entry name" value="Peptidase_M29"/>
</dbReference>
<dbReference type="PANTHER" id="PTHR34448:SF3">
    <property type="entry name" value="AMINOPEPTIDASE AMPS"/>
    <property type="match status" value="1"/>
</dbReference>
<evidence type="ECO:0000256" key="6">
    <source>
        <dbReference type="ARBA" id="ARBA00022670"/>
    </source>
</evidence>
<dbReference type="GO" id="GO:0008237">
    <property type="term" value="F:metallopeptidase activity"/>
    <property type="evidence" value="ECO:0007669"/>
    <property type="project" value="UniProtKB-KW"/>
</dbReference>
<sequence length="414" mass="46175">MNELKRKYARLALACGVNVQKGQTVMINADVQAADFAVLLCEEAYRLGAGEVVMRYSDERVSRLHYLHQDEQMLCKVRPWQIDSRLDYLKEGACVLHVISETPGAYADCDAAKISAATLAWARASKEVQKYTMDNICAWSIVAVPNARWAAKVFADAGSEAVARLWQAVFDCVYVDADHDPVQVWAKRNAMFAKRVERLNAHRFATLHFTSTLGTDLRVGLPQGHRWEGGSEKTQDGRWFNANLPTEEVFTMPHRLKTEGIVYASKPLDHHGQLIEDFFLEFKGGKVCGYDARKGKAALRSLIEFDEGSSYLGEVALVPQDSAIARCGLLFYNTLFDENASCHLALGDSYPSCLEGGLTLREEERKKQGANQSMTHVDFMFGTADLCVKGIDEEGRETLIMEDGLFTEPFACCS</sequence>
<dbReference type="GO" id="GO:0004177">
    <property type="term" value="F:aminopeptidase activity"/>
    <property type="evidence" value="ECO:0007669"/>
    <property type="project" value="UniProtKB-KW"/>
</dbReference>
<dbReference type="GO" id="GO:0046872">
    <property type="term" value="F:metal ion binding"/>
    <property type="evidence" value="ECO:0007669"/>
    <property type="project" value="UniProtKB-KW"/>
</dbReference>
<dbReference type="Proteomes" id="UP000823896">
    <property type="component" value="Unassembled WGS sequence"/>
</dbReference>
<evidence type="ECO:0000256" key="8">
    <source>
        <dbReference type="ARBA" id="ARBA00022801"/>
    </source>
</evidence>
<name>A0A9D2SWU3_9FIRM</name>
<dbReference type="PANTHER" id="PTHR34448">
    <property type="entry name" value="AMINOPEPTIDASE"/>
    <property type="match status" value="1"/>
</dbReference>
<dbReference type="Gene3D" id="3.40.1830.10">
    <property type="entry name" value="Thermophilic metalloprotease (M29)"/>
    <property type="match status" value="1"/>
</dbReference>
<keyword evidence="9" id="KW-0482">Metalloprotease</keyword>
<dbReference type="AlphaFoldDB" id="A0A9D2SWU3"/>
<evidence type="ECO:0000256" key="2">
    <source>
        <dbReference type="ARBA" id="ARBA00001946"/>
    </source>
</evidence>
<comment type="cofactor">
    <cofactor evidence="3">
        <name>Zn(2+)</name>
        <dbReference type="ChEBI" id="CHEBI:29105"/>
    </cofactor>
</comment>
<evidence type="ECO:0000256" key="4">
    <source>
        <dbReference type="ARBA" id="ARBA00008236"/>
    </source>
</evidence>
<comment type="cofactor">
    <cofactor evidence="1">
        <name>Co(2+)</name>
        <dbReference type="ChEBI" id="CHEBI:48828"/>
    </cofactor>
</comment>
<protein>
    <submittedName>
        <fullName evidence="10">Aminopeptidase</fullName>
    </submittedName>
</protein>
<comment type="caution">
    <text evidence="10">The sequence shown here is derived from an EMBL/GenBank/DDBJ whole genome shotgun (WGS) entry which is preliminary data.</text>
</comment>
<reference evidence="10" key="1">
    <citation type="journal article" date="2021" name="PeerJ">
        <title>Extensive microbial diversity within the chicken gut microbiome revealed by metagenomics and culture.</title>
        <authorList>
            <person name="Gilroy R."/>
            <person name="Ravi A."/>
            <person name="Getino M."/>
            <person name="Pursley I."/>
            <person name="Horton D.L."/>
            <person name="Alikhan N.F."/>
            <person name="Baker D."/>
            <person name="Gharbi K."/>
            <person name="Hall N."/>
            <person name="Watson M."/>
            <person name="Adriaenssens E.M."/>
            <person name="Foster-Nyarko E."/>
            <person name="Jarju S."/>
            <person name="Secka A."/>
            <person name="Antonio M."/>
            <person name="Oren A."/>
            <person name="Chaudhuri R.R."/>
            <person name="La Ragione R."/>
            <person name="Hildebrand F."/>
            <person name="Pallen M.J."/>
        </authorList>
    </citation>
    <scope>NUCLEOTIDE SEQUENCE</scope>
    <source>
        <strain evidence="10">CHK187-11901</strain>
    </source>
</reference>
<evidence type="ECO:0000256" key="1">
    <source>
        <dbReference type="ARBA" id="ARBA00001941"/>
    </source>
</evidence>
<evidence type="ECO:0000256" key="9">
    <source>
        <dbReference type="ARBA" id="ARBA00023049"/>
    </source>
</evidence>
<keyword evidence="8" id="KW-0378">Hydrolase</keyword>
<proteinExistence type="inferred from homology"/>
<keyword evidence="5 10" id="KW-0031">Aminopeptidase</keyword>
<evidence type="ECO:0000256" key="5">
    <source>
        <dbReference type="ARBA" id="ARBA00022438"/>
    </source>
</evidence>
<comment type="cofactor">
    <cofactor evidence="2">
        <name>Mg(2+)</name>
        <dbReference type="ChEBI" id="CHEBI:18420"/>
    </cofactor>
</comment>
<dbReference type="InterPro" id="IPR035097">
    <property type="entry name" value="M29_N-terminal"/>
</dbReference>
<dbReference type="InterPro" id="IPR052170">
    <property type="entry name" value="M29_Exopeptidase"/>
</dbReference>
<dbReference type="SUPFAM" id="SSF144052">
    <property type="entry name" value="Thermophilic metalloprotease-like"/>
    <property type="match status" value="1"/>
</dbReference>
<comment type="similarity">
    <text evidence="4">Belongs to the peptidase M29 family.</text>
</comment>
<evidence type="ECO:0000313" key="10">
    <source>
        <dbReference type="EMBL" id="HJC36780.1"/>
    </source>
</evidence>
<evidence type="ECO:0000256" key="7">
    <source>
        <dbReference type="ARBA" id="ARBA00022723"/>
    </source>
</evidence>
<evidence type="ECO:0000256" key="3">
    <source>
        <dbReference type="ARBA" id="ARBA00001947"/>
    </source>
</evidence>
<organism evidence="10 11">
    <name type="scientific">Candidatus Merdibacter merdavium</name>
    <dbReference type="NCBI Taxonomy" id="2838692"/>
    <lineage>
        <taxon>Bacteria</taxon>
        <taxon>Bacillati</taxon>
        <taxon>Bacillota</taxon>
        <taxon>Erysipelotrichia</taxon>
        <taxon>Erysipelotrichales</taxon>
        <taxon>Erysipelotrichaceae</taxon>
        <taxon>Merdibacter</taxon>
    </lineage>
</organism>
<gene>
    <name evidence="10" type="ORF">H9702_06580</name>
</gene>
<reference evidence="10" key="2">
    <citation type="submission" date="2021-04" db="EMBL/GenBank/DDBJ databases">
        <authorList>
            <person name="Gilroy R."/>
        </authorList>
    </citation>
    <scope>NUCLEOTIDE SEQUENCE</scope>
    <source>
        <strain evidence="10">CHK187-11901</strain>
    </source>
</reference>
<keyword evidence="7" id="KW-0479">Metal-binding</keyword>
<keyword evidence="6" id="KW-0645">Protease</keyword>
<dbReference type="Pfam" id="PF02073">
    <property type="entry name" value="Peptidase_M29"/>
    <property type="match status" value="1"/>
</dbReference>
<dbReference type="GO" id="GO:0006508">
    <property type="term" value="P:proteolysis"/>
    <property type="evidence" value="ECO:0007669"/>
    <property type="project" value="UniProtKB-KW"/>
</dbReference>
<dbReference type="PRINTS" id="PR00919">
    <property type="entry name" value="THERMOPTASE"/>
</dbReference>
<accession>A0A9D2SWU3</accession>
<dbReference type="EMBL" id="DWWM01000042">
    <property type="protein sequence ID" value="HJC36780.1"/>
    <property type="molecule type" value="Genomic_DNA"/>
</dbReference>
<evidence type="ECO:0000313" key="11">
    <source>
        <dbReference type="Proteomes" id="UP000823896"/>
    </source>
</evidence>